<dbReference type="Proteomes" id="UP000179786">
    <property type="component" value="Unassembled WGS sequence"/>
</dbReference>
<proteinExistence type="predicted"/>
<gene>
    <name evidence="1" type="ORF">BET10_00565</name>
</gene>
<comment type="caution">
    <text evidence="1">The sequence shown here is derived from an EMBL/GenBank/DDBJ whole genome shotgun (WGS) entry which is preliminary data.</text>
</comment>
<name>A0A1S1MPP8_9GAMM</name>
<sequence length="92" mass="10267">MTKTEKRLEKALIQQLTQACEALKATCPSFCYLSHTGSMKKLDATLKVQLYCTQPLSKSELSQALVHLNHHLEALSCSLKTHQVKVIIEPTS</sequence>
<dbReference type="AlphaFoldDB" id="A0A1S1MPP8"/>
<dbReference type="EMBL" id="MKJU01000035">
    <property type="protein sequence ID" value="OHU87143.1"/>
    <property type="molecule type" value="Genomic_DNA"/>
</dbReference>
<evidence type="ECO:0000313" key="2">
    <source>
        <dbReference type="Proteomes" id="UP000179786"/>
    </source>
</evidence>
<keyword evidence="2" id="KW-1185">Reference proteome</keyword>
<dbReference type="STRING" id="1859457.BET10_00565"/>
<evidence type="ECO:0008006" key="3">
    <source>
        <dbReference type="Google" id="ProtNLM"/>
    </source>
</evidence>
<reference evidence="1 2" key="1">
    <citation type="submission" date="2016-09" db="EMBL/GenBank/DDBJ databases">
        <title>Pseudoalteromonas amylolytica sp. nov., isolated from the surface seawater.</title>
        <authorList>
            <person name="Wu Y.-H."/>
            <person name="Cheng H."/>
            <person name="Jin X.-B."/>
            <person name="Wang C.-S."/>
            <person name="Xu X.-W."/>
        </authorList>
    </citation>
    <scope>NUCLEOTIDE SEQUENCE [LARGE SCALE GENOMIC DNA]</scope>
    <source>
        <strain evidence="1 2">JW1</strain>
    </source>
</reference>
<dbReference type="RefSeq" id="WP_070987646.1">
    <property type="nucleotide sequence ID" value="NZ_MKJU01000035.1"/>
</dbReference>
<evidence type="ECO:0000313" key="1">
    <source>
        <dbReference type="EMBL" id="OHU87143.1"/>
    </source>
</evidence>
<protein>
    <recommendedName>
        <fullName evidence="3">DUF721 domain-containing protein</fullName>
    </recommendedName>
</protein>
<accession>A0A1S1MPP8</accession>
<organism evidence="1 2">
    <name type="scientific">Pseudoalteromonas amylolytica</name>
    <dbReference type="NCBI Taxonomy" id="1859457"/>
    <lineage>
        <taxon>Bacteria</taxon>
        <taxon>Pseudomonadati</taxon>
        <taxon>Pseudomonadota</taxon>
        <taxon>Gammaproteobacteria</taxon>
        <taxon>Alteromonadales</taxon>
        <taxon>Pseudoalteromonadaceae</taxon>
        <taxon>Pseudoalteromonas</taxon>
    </lineage>
</organism>
<dbReference type="OrthoDB" id="6996126at2"/>